<protein>
    <recommendedName>
        <fullName evidence="4">Secreted peptide</fullName>
    </recommendedName>
</protein>
<evidence type="ECO:0000256" key="1">
    <source>
        <dbReference type="SAM" id="SignalP"/>
    </source>
</evidence>
<evidence type="ECO:0000313" key="2">
    <source>
        <dbReference type="EMBL" id="PWN22123.1"/>
    </source>
</evidence>
<keyword evidence="3" id="KW-1185">Reference proteome</keyword>
<proteinExistence type="predicted"/>
<dbReference type="AlphaFoldDB" id="A0A316UCJ3"/>
<organism evidence="2 3">
    <name type="scientific">Pseudomicrostroma glucosiphilum</name>
    <dbReference type="NCBI Taxonomy" id="1684307"/>
    <lineage>
        <taxon>Eukaryota</taxon>
        <taxon>Fungi</taxon>
        <taxon>Dikarya</taxon>
        <taxon>Basidiomycota</taxon>
        <taxon>Ustilaginomycotina</taxon>
        <taxon>Exobasidiomycetes</taxon>
        <taxon>Microstromatales</taxon>
        <taxon>Microstromatales incertae sedis</taxon>
        <taxon>Pseudomicrostroma</taxon>
    </lineage>
</organism>
<dbReference type="RefSeq" id="XP_025349283.1">
    <property type="nucleotide sequence ID" value="XM_025491865.1"/>
</dbReference>
<keyword evidence="1" id="KW-0732">Signal</keyword>
<dbReference type="GeneID" id="37013599"/>
<evidence type="ECO:0000313" key="3">
    <source>
        <dbReference type="Proteomes" id="UP000245942"/>
    </source>
</evidence>
<accession>A0A316UCJ3</accession>
<sequence length="71" mass="8116">MPACLAVLLVHFLCLIACSLSFLRSYFNKAYHYTYHSQLSTSCMFLPTFPIPFFLSTSPFSLQSAVLRSER</sequence>
<evidence type="ECO:0008006" key="4">
    <source>
        <dbReference type="Google" id="ProtNLM"/>
    </source>
</evidence>
<dbReference type="Proteomes" id="UP000245942">
    <property type="component" value="Unassembled WGS sequence"/>
</dbReference>
<feature type="chain" id="PRO_5016359533" description="Secreted peptide" evidence="1">
    <location>
        <begin position="22"/>
        <end position="71"/>
    </location>
</feature>
<dbReference type="EMBL" id="KZ819323">
    <property type="protein sequence ID" value="PWN22123.1"/>
    <property type="molecule type" value="Genomic_DNA"/>
</dbReference>
<feature type="signal peptide" evidence="1">
    <location>
        <begin position="1"/>
        <end position="21"/>
    </location>
</feature>
<name>A0A316UCJ3_9BASI</name>
<gene>
    <name evidence="2" type="ORF">BCV69DRAFT_281123</name>
</gene>
<reference evidence="2 3" key="1">
    <citation type="journal article" date="2018" name="Mol. Biol. Evol.">
        <title>Broad Genomic Sampling Reveals a Smut Pathogenic Ancestry of the Fungal Clade Ustilaginomycotina.</title>
        <authorList>
            <person name="Kijpornyongpan T."/>
            <person name="Mondo S.J."/>
            <person name="Barry K."/>
            <person name="Sandor L."/>
            <person name="Lee J."/>
            <person name="Lipzen A."/>
            <person name="Pangilinan J."/>
            <person name="LaButti K."/>
            <person name="Hainaut M."/>
            <person name="Henrissat B."/>
            <person name="Grigoriev I.V."/>
            <person name="Spatafora J.W."/>
            <person name="Aime M.C."/>
        </authorList>
    </citation>
    <scope>NUCLEOTIDE SEQUENCE [LARGE SCALE GENOMIC DNA]</scope>
    <source>
        <strain evidence="2 3">MCA 4718</strain>
    </source>
</reference>